<dbReference type="Pfam" id="PF12146">
    <property type="entry name" value="Hydrolase_4"/>
    <property type="match status" value="1"/>
</dbReference>
<feature type="domain" description="Serine aminopeptidase S33" evidence="1">
    <location>
        <begin position="72"/>
        <end position="324"/>
    </location>
</feature>
<dbReference type="SUPFAM" id="SSF53474">
    <property type="entry name" value="alpha/beta-Hydrolases"/>
    <property type="match status" value="1"/>
</dbReference>
<dbReference type="InterPro" id="IPR000073">
    <property type="entry name" value="AB_hydrolase_1"/>
</dbReference>
<dbReference type="InterPro" id="IPR022742">
    <property type="entry name" value="Hydrolase_4"/>
</dbReference>
<dbReference type="Proteomes" id="UP000886390">
    <property type="component" value="Unassembled WGS sequence"/>
</dbReference>
<comment type="caution">
    <text evidence="2">The sequence shown here is derived from an EMBL/GenBank/DDBJ whole genome shotgun (WGS) entry which is preliminary data.</text>
</comment>
<accession>A0A7C3C4F0</accession>
<dbReference type="EMBL" id="DRNH01000273">
    <property type="protein sequence ID" value="HFB54088.1"/>
    <property type="molecule type" value="Genomic_DNA"/>
</dbReference>
<dbReference type="GO" id="GO:0016787">
    <property type="term" value="F:hydrolase activity"/>
    <property type="evidence" value="ECO:0007669"/>
    <property type="project" value="UniProtKB-KW"/>
</dbReference>
<dbReference type="Gene3D" id="3.40.50.1820">
    <property type="entry name" value="alpha/beta hydrolase"/>
    <property type="match status" value="1"/>
</dbReference>
<proteinExistence type="predicted"/>
<dbReference type="PANTHER" id="PTHR11614">
    <property type="entry name" value="PHOSPHOLIPASE-RELATED"/>
    <property type="match status" value="1"/>
</dbReference>
<sequence>MRIVLLLLITLSWLFSFEYWQYVDKQYKFTTEKELQEKYDTVISPYFYKHKLHYFTTPDNIKIAYKIFSVKNPKAIIVISSGRTEGMVKYQELIYDLNQNDYSVYILDHRGQGYSQRLVADKQIGYVDNFFHYVDDLKFFVDNYVPHFKKRVLLAHSMGGAIAALYAERYPNDFNALVLSSPMCEPSILLPSMSDFFCKLVEKREKNLDRYIRGTASYDILNYEFEANDLTHSKERFEIMKKAYTKEPQTRIGGPSVKWLKEACKWSAISVQKANLITVPVLLLQGENDRVVTPEAQLAFCENVPHCKGVTIKGAYHELFIEKDGIREKALSAILDFISKI</sequence>
<protein>
    <submittedName>
        <fullName evidence="2">Alpha/beta fold hydrolase</fullName>
    </submittedName>
</protein>
<keyword evidence="2" id="KW-0378">Hydrolase</keyword>
<gene>
    <name evidence="2" type="ORF">ENJ67_05080</name>
</gene>
<dbReference type="PRINTS" id="PR00111">
    <property type="entry name" value="ABHYDROLASE"/>
</dbReference>
<organism evidence="2">
    <name type="scientific">Sulfurimonas autotrophica</name>
    <dbReference type="NCBI Taxonomy" id="202747"/>
    <lineage>
        <taxon>Bacteria</taxon>
        <taxon>Pseudomonadati</taxon>
        <taxon>Campylobacterota</taxon>
        <taxon>Epsilonproteobacteria</taxon>
        <taxon>Campylobacterales</taxon>
        <taxon>Sulfurimonadaceae</taxon>
        <taxon>Sulfurimonas</taxon>
    </lineage>
</organism>
<dbReference type="InterPro" id="IPR029058">
    <property type="entry name" value="AB_hydrolase_fold"/>
</dbReference>
<name>A0A7C3C4F0_9BACT</name>
<evidence type="ECO:0000313" key="2">
    <source>
        <dbReference type="EMBL" id="HFB54088.1"/>
    </source>
</evidence>
<dbReference type="InterPro" id="IPR051044">
    <property type="entry name" value="MAG_DAG_Lipase"/>
</dbReference>
<evidence type="ECO:0000259" key="1">
    <source>
        <dbReference type="Pfam" id="PF12146"/>
    </source>
</evidence>
<reference evidence="2" key="1">
    <citation type="journal article" date="2020" name="mSystems">
        <title>Genome- and Community-Level Interaction Insights into Carbon Utilization and Element Cycling Functions of Hydrothermarchaeota in Hydrothermal Sediment.</title>
        <authorList>
            <person name="Zhou Z."/>
            <person name="Liu Y."/>
            <person name="Xu W."/>
            <person name="Pan J."/>
            <person name="Luo Z.H."/>
            <person name="Li M."/>
        </authorList>
    </citation>
    <scope>NUCLEOTIDE SEQUENCE [LARGE SCALE GENOMIC DNA]</scope>
    <source>
        <strain evidence="2">HyVt-507</strain>
    </source>
</reference>
<dbReference type="AlphaFoldDB" id="A0A7C3C4F0"/>